<dbReference type="KEGG" id="whj:H9Q79_08370"/>
<evidence type="ECO:0000313" key="2">
    <source>
        <dbReference type="EMBL" id="QNM10263.1"/>
    </source>
</evidence>
<dbReference type="AlphaFoldDB" id="A0A7G9GHI1"/>
<feature type="transmembrane region" description="Helical" evidence="1">
    <location>
        <begin position="409"/>
        <end position="427"/>
    </location>
</feature>
<keyword evidence="1" id="KW-0812">Transmembrane</keyword>
<feature type="transmembrane region" description="Helical" evidence="1">
    <location>
        <begin position="16"/>
        <end position="35"/>
    </location>
</feature>
<dbReference type="PANTHER" id="PTHR38454:SF1">
    <property type="entry name" value="INTEGRAL MEMBRANE PROTEIN"/>
    <property type="match status" value="1"/>
</dbReference>
<dbReference type="RefSeq" id="WP_118643242.1">
    <property type="nucleotide sequence ID" value="NZ_CP060635.1"/>
</dbReference>
<feature type="transmembrane region" description="Helical" evidence="1">
    <location>
        <begin position="464"/>
        <end position="481"/>
    </location>
</feature>
<organism evidence="2 3">
    <name type="scientific">Wansuia hejianensis</name>
    <dbReference type="NCBI Taxonomy" id="2763667"/>
    <lineage>
        <taxon>Bacteria</taxon>
        <taxon>Bacillati</taxon>
        <taxon>Bacillota</taxon>
        <taxon>Clostridia</taxon>
        <taxon>Lachnospirales</taxon>
        <taxon>Lachnospiraceae</taxon>
        <taxon>Wansuia</taxon>
    </lineage>
</organism>
<evidence type="ECO:0000313" key="3">
    <source>
        <dbReference type="Proteomes" id="UP000515860"/>
    </source>
</evidence>
<name>A0A7G9GHI1_9FIRM</name>
<keyword evidence="3" id="KW-1185">Reference proteome</keyword>
<dbReference type="Proteomes" id="UP000515860">
    <property type="component" value="Chromosome"/>
</dbReference>
<dbReference type="EMBL" id="CP060635">
    <property type="protein sequence ID" value="QNM10263.1"/>
    <property type="molecule type" value="Genomic_DNA"/>
</dbReference>
<reference evidence="2 3" key="1">
    <citation type="submission" date="2020-08" db="EMBL/GenBank/DDBJ databases">
        <authorList>
            <person name="Liu C."/>
            <person name="Sun Q."/>
        </authorList>
    </citation>
    <scope>NUCLEOTIDE SEQUENCE [LARGE SCALE GENOMIC DNA]</scope>
    <source>
        <strain evidence="2 3">NSJ-29</strain>
    </source>
</reference>
<feature type="transmembrane region" description="Helical" evidence="1">
    <location>
        <begin position="351"/>
        <end position="372"/>
    </location>
</feature>
<feature type="transmembrane region" description="Helical" evidence="1">
    <location>
        <begin position="110"/>
        <end position="130"/>
    </location>
</feature>
<feature type="transmembrane region" description="Helical" evidence="1">
    <location>
        <begin position="384"/>
        <end position="402"/>
    </location>
</feature>
<protein>
    <submittedName>
        <fullName evidence="2">YfhO family protein</fullName>
    </submittedName>
</protein>
<feature type="transmembrane region" description="Helical" evidence="1">
    <location>
        <begin position="322"/>
        <end position="339"/>
    </location>
</feature>
<gene>
    <name evidence="2" type="ORF">H9Q79_08370</name>
</gene>
<accession>A0A7G9GHI1</accession>
<keyword evidence="1" id="KW-0472">Membrane</keyword>
<proteinExistence type="predicted"/>
<feature type="transmembrane region" description="Helical" evidence="1">
    <location>
        <begin position="881"/>
        <end position="898"/>
    </location>
</feature>
<dbReference type="InterPro" id="IPR018580">
    <property type="entry name" value="Uncharacterised_YfhO"/>
</dbReference>
<feature type="transmembrane region" description="Helical" evidence="1">
    <location>
        <begin position="433"/>
        <end position="457"/>
    </location>
</feature>
<evidence type="ECO:0000256" key="1">
    <source>
        <dbReference type="SAM" id="Phobius"/>
    </source>
</evidence>
<dbReference type="PANTHER" id="PTHR38454">
    <property type="entry name" value="INTEGRAL MEMBRANE PROTEIN-RELATED"/>
    <property type="match status" value="1"/>
</dbReference>
<dbReference type="Pfam" id="PF09586">
    <property type="entry name" value="YfhO"/>
    <property type="match status" value="1"/>
</dbReference>
<feature type="transmembrane region" description="Helical" evidence="1">
    <location>
        <begin position="142"/>
        <end position="173"/>
    </location>
</feature>
<feature type="transmembrane region" description="Helical" evidence="1">
    <location>
        <begin position="239"/>
        <end position="259"/>
    </location>
</feature>
<sequence length="906" mass="101581">MFLRKTIDYFKKHPKLLLSILILTTAFIAYHQYIIGKNVFLFNDIGSDTAEQYIMQYSSIVNHIRNGNFSLWDFTNGFGTSMYQMNLFSPTLWLVYLPGILFGPQVMPGFLIYVHILTMLLAALAAWSFLSCFNFSNKGKFLAAYLYAFNGFLTVWGQHYQFSIILIFLPLLLMLIEKSLQKKRISVATAFCTALMVMCTYYLSYMVLIVTAFYLFLRILLLQKQGLRAFLSTFCRQCALLLLGVGMGMINLLPSYALVYNVSSRMSSGQSLIERCLASFSTYPADYYNTLLHKLLSGNLQGIGSLSAPYQGYSNYYEAPNLFFSSLFLILFIQFLFAFPKIKASFREKTVQFIAVAAGLFSVLIMFGSLVFNAFSYPFSRHTFLLMPFFALLVAYMLDYVLKFKKFSLTGGVIASLIFTAVYLTSARNASTLTFFCNAMILCITALGMIFLLIFLARSKTRRIQTITFTLLILAVGLNVASDTYTTVAGRGTIERGSDYFENLYGNDFQNLMAYLRETDNTFYRMEKDYAAGSQCMDSLGQYYRGISTYNSTENKNILEFADKLLPNLYYVNNTHLNFRQVAGDTGYAALLGVKYLVSKNPTLQNSNYELIRQFGSLCLYKNREYSSFAKFYTKTITDSEFESAGGTLDTEALLSQYLITEKEDDFSASSDNIDGYTYITTSDLTIDKSSLPETVSAADDGSLSWSVPSASIPLLNNGTSSGRKITAVFDVAVNGSFDVEIRTNSGEAPYTATVIGGEPVSVKITLPEGANTLYFTTNSPTLTTSVSNFRFYYSETAEYSSDAVISMEDTGNDSHLLCNASVPEEGLLFFPIPYEQGWQAAVDGQAAELLRADYGFIAVKLDSGEHTVTLNYEQPLLKEALIISATCWGICILIIMLRHKRKLKN</sequence>
<keyword evidence="1" id="KW-1133">Transmembrane helix</keyword>